<organism evidence="9 10">
    <name type="scientific">Cercophora newfieldiana</name>
    <dbReference type="NCBI Taxonomy" id="92897"/>
    <lineage>
        <taxon>Eukaryota</taxon>
        <taxon>Fungi</taxon>
        <taxon>Dikarya</taxon>
        <taxon>Ascomycota</taxon>
        <taxon>Pezizomycotina</taxon>
        <taxon>Sordariomycetes</taxon>
        <taxon>Sordariomycetidae</taxon>
        <taxon>Sordariales</taxon>
        <taxon>Lasiosphaeriaceae</taxon>
        <taxon>Cercophora</taxon>
    </lineage>
</organism>
<evidence type="ECO:0000256" key="1">
    <source>
        <dbReference type="ARBA" id="ARBA00004141"/>
    </source>
</evidence>
<feature type="transmembrane region" description="Helical" evidence="8">
    <location>
        <begin position="66"/>
        <end position="92"/>
    </location>
</feature>
<evidence type="ECO:0000256" key="6">
    <source>
        <dbReference type="ARBA" id="ARBA00023136"/>
    </source>
</evidence>
<evidence type="ECO:0000256" key="5">
    <source>
        <dbReference type="ARBA" id="ARBA00022989"/>
    </source>
</evidence>
<dbReference type="PANTHER" id="PTHR31645">
    <property type="entry name" value="OLIGOPEPTIDE TRANSPORTER YGL114W-RELATED"/>
    <property type="match status" value="1"/>
</dbReference>
<feature type="transmembrane region" description="Helical" evidence="8">
    <location>
        <begin position="309"/>
        <end position="331"/>
    </location>
</feature>
<proteinExistence type="inferred from homology"/>
<keyword evidence="6 8" id="KW-0472">Membrane</keyword>
<feature type="region of interest" description="Disordered" evidence="7">
    <location>
        <begin position="362"/>
        <end position="394"/>
    </location>
</feature>
<feature type="transmembrane region" description="Helical" evidence="8">
    <location>
        <begin position="573"/>
        <end position="592"/>
    </location>
</feature>
<feature type="transmembrane region" description="Helical" evidence="8">
    <location>
        <begin position="432"/>
        <end position="453"/>
    </location>
</feature>
<feature type="transmembrane region" description="Helical" evidence="8">
    <location>
        <begin position="404"/>
        <end position="425"/>
    </location>
</feature>
<name>A0AA40CP32_9PEZI</name>
<sequence length="684" mass="74277">MVGRKFTLRAVGAGLCTGLLVNISNTYYGLRIGVASQMSMVSTLLGFIGFKVFSRYLAAPLTPSENVLLLSVSTAVGSMPVTAGFVGIIPALEYLIKAEEEGGPLRLPLDRLVLWSAGLCFFGLIFAALFHEQFIIGEKLPWPGARATAHLIRTLHRQPLDFEHEREPPLPAEPTTTGEPQAGQEDTEAFIGERGPLLGNNPATGVRWEPALQSLLRGAIASWVIGVAMYFAPILREVPVFGHNAAKEWLWQVDLSPGFFGQGIITGPVIPLHMLMGAIVGWGILSPYAKRSGWAPGSVDDWETGSRGWIIWVSLAALLADALVNLAWLTFRPLVRLFPFDRGCLPRIHRHLHPRYRLIPERDSGSEQSLRSQHSTERRRPLNGHRQVQEAPGTPSGVISLSRWMLSFFFLGSVLTCMFAVHTVFGSLIPWYYTLLAVSLSLPMAVVGIRSLAETDYNPETSLVSQLVFASLISPSHPNAIIVNLLSAGITQAGASQSGDISFDFKIGHLVGARPAPQIYGQIIGSLFGTLVSCGIYRLYASQYPIPGPLFRIPASYLVLSTARLVLGRGLPVGVAPFMIVSATLSVAVSITRIRYSERWWQPLIPTGVSFAIGMYNTPSFTITRAVGGLFCWAYKRSRNGCEDSIMVLASGLVLGESVASLTGLALLAMHAPQLGENEGIRSN</sequence>
<feature type="transmembrane region" description="Helical" evidence="8">
    <location>
        <begin position="7"/>
        <end position="28"/>
    </location>
</feature>
<keyword evidence="4 8" id="KW-0812">Transmembrane</keyword>
<evidence type="ECO:0000256" key="7">
    <source>
        <dbReference type="SAM" id="MobiDB-lite"/>
    </source>
</evidence>
<evidence type="ECO:0000313" key="10">
    <source>
        <dbReference type="Proteomes" id="UP001174936"/>
    </source>
</evidence>
<protein>
    <submittedName>
        <fullName evidence="9">OPT oligopeptide transporter protein-domain-containing protein</fullName>
    </submittedName>
</protein>
<dbReference type="NCBIfam" id="TIGR00728">
    <property type="entry name" value="OPT_sfam"/>
    <property type="match status" value="1"/>
</dbReference>
<keyword evidence="10" id="KW-1185">Reference proteome</keyword>
<evidence type="ECO:0000256" key="3">
    <source>
        <dbReference type="ARBA" id="ARBA00022448"/>
    </source>
</evidence>
<dbReference type="GO" id="GO:0000329">
    <property type="term" value="C:fungal-type vacuole membrane"/>
    <property type="evidence" value="ECO:0007669"/>
    <property type="project" value="TreeGrafter"/>
</dbReference>
<comment type="subcellular location">
    <subcellularLocation>
        <location evidence="1">Membrane</location>
        <topology evidence="1">Multi-pass membrane protein</topology>
    </subcellularLocation>
</comment>
<dbReference type="InterPro" id="IPR004813">
    <property type="entry name" value="OPT"/>
</dbReference>
<gene>
    <name evidence="9" type="ORF">B0T16DRAFT_146592</name>
</gene>
<dbReference type="AlphaFoldDB" id="A0AA40CP32"/>
<dbReference type="PANTHER" id="PTHR31645:SF0">
    <property type="entry name" value="OLIGOPEPTIDE TRANSPORTER YGL114W-RELATED"/>
    <property type="match status" value="1"/>
</dbReference>
<feature type="transmembrane region" description="Helical" evidence="8">
    <location>
        <begin position="34"/>
        <end position="54"/>
    </location>
</feature>
<feature type="transmembrane region" description="Helical" evidence="8">
    <location>
        <begin position="646"/>
        <end position="670"/>
    </location>
</feature>
<dbReference type="EMBL" id="JAULSV010000004">
    <property type="protein sequence ID" value="KAK0645770.1"/>
    <property type="molecule type" value="Genomic_DNA"/>
</dbReference>
<evidence type="ECO:0000313" key="9">
    <source>
        <dbReference type="EMBL" id="KAK0645770.1"/>
    </source>
</evidence>
<feature type="transmembrane region" description="Helical" evidence="8">
    <location>
        <begin position="112"/>
        <end position="130"/>
    </location>
</feature>
<comment type="caution">
    <text evidence="9">The sequence shown here is derived from an EMBL/GenBank/DDBJ whole genome shotgun (WGS) entry which is preliminary data.</text>
</comment>
<feature type="transmembrane region" description="Helical" evidence="8">
    <location>
        <begin position="259"/>
        <end position="288"/>
    </location>
</feature>
<evidence type="ECO:0000256" key="4">
    <source>
        <dbReference type="ARBA" id="ARBA00022692"/>
    </source>
</evidence>
<dbReference type="GO" id="GO:0035673">
    <property type="term" value="F:oligopeptide transmembrane transporter activity"/>
    <property type="evidence" value="ECO:0007669"/>
    <property type="project" value="InterPro"/>
</dbReference>
<dbReference type="Proteomes" id="UP001174936">
    <property type="component" value="Unassembled WGS sequence"/>
</dbReference>
<accession>A0AA40CP32</accession>
<feature type="transmembrane region" description="Helical" evidence="8">
    <location>
        <begin position="519"/>
        <end position="537"/>
    </location>
</feature>
<feature type="transmembrane region" description="Helical" evidence="8">
    <location>
        <begin position="215"/>
        <end position="235"/>
    </location>
</feature>
<reference evidence="9" key="1">
    <citation type="submission" date="2023-06" db="EMBL/GenBank/DDBJ databases">
        <title>Genome-scale phylogeny and comparative genomics of the fungal order Sordariales.</title>
        <authorList>
            <consortium name="Lawrence Berkeley National Laboratory"/>
            <person name="Hensen N."/>
            <person name="Bonometti L."/>
            <person name="Westerberg I."/>
            <person name="Brannstrom I.O."/>
            <person name="Guillou S."/>
            <person name="Cros-Aarteil S."/>
            <person name="Calhoun S."/>
            <person name="Haridas S."/>
            <person name="Kuo A."/>
            <person name="Mondo S."/>
            <person name="Pangilinan J."/>
            <person name="Riley R."/>
            <person name="Labutti K."/>
            <person name="Andreopoulos B."/>
            <person name="Lipzen A."/>
            <person name="Chen C."/>
            <person name="Yanf M."/>
            <person name="Daum C."/>
            <person name="Ng V."/>
            <person name="Clum A."/>
            <person name="Steindorff A."/>
            <person name="Ohm R."/>
            <person name="Martin F."/>
            <person name="Silar P."/>
            <person name="Natvig D."/>
            <person name="Lalanne C."/>
            <person name="Gautier V."/>
            <person name="Ament-Velasquez S.L."/>
            <person name="Kruys A."/>
            <person name="Hutchinson M.I."/>
            <person name="Powell A.J."/>
            <person name="Barry K."/>
            <person name="Miller A.N."/>
            <person name="Grigoriev I.V."/>
            <person name="Debuchy R."/>
            <person name="Gladieux P."/>
            <person name="Thoren M.H."/>
            <person name="Johannesson H."/>
        </authorList>
    </citation>
    <scope>NUCLEOTIDE SEQUENCE</scope>
    <source>
        <strain evidence="9">SMH2532-1</strain>
    </source>
</reference>
<evidence type="ECO:0000256" key="8">
    <source>
        <dbReference type="SAM" id="Phobius"/>
    </source>
</evidence>
<keyword evidence="5 8" id="KW-1133">Transmembrane helix</keyword>
<dbReference type="InterPro" id="IPR045035">
    <property type="entry name" value="YSL-like"/>
</dbReference>
<keyword evidence="3" id="KW-0813">Transport</keyword>
<dbReference type="Pfam" id="PF03169">
    <property type="entry name" value="OPT"/>
    <property type="match status" value="1"/>
</dbReference>
<comment type="similarity">
    <text evidence="2">Belongs to the oligopeptide OPT transporter family.</text>
</comment>
<feature type="region of interest" description="Disordered" evidence="7">
    <location>
        <begin position="164"/>
        <end position="183"/>
    </location>
</feature>
<evidence type="ECO:0000256" key="2">
    <source>
        <dbReference type="ARBA" id="ARBA00008807"/>
    </source>
</evidence>